<proteinExistence type="predicted"/>
<keyword evidence="3" id="KW-1185">Reference proteome</keyword>
<evidence type="ECO:0000313" key="3">
    <source>
        <dbReference type="Proteomes" id="UP000001072"/>
    </source>
</evidence>
<sequence>MSYLFASSPLMFGINIWQVVKSTITRTQAKLKHTFRSHTNHLIPIIFQSAEKKTVPCSMHISSKSNPVVETSCICASSYQVRNLRCELLAAPSAFDQCLPDIIDEAGCKEFPKTQSPSNEEKESSSIDNLLALDSLCKSTSSSETNEEVNSEPIEVHKPEPSSFKPNCAPSSFLAFLEASHLEMSERLRSQQSPSTTLDLGCAQFNSAYYRRHPPPSLPKLKLNQPSKKPFCWKSKLDQIMRESGEECDETVEESSTAFDRELTGSSSSNSRHSRSSSILSDRTCVESPELVISSVKTLEPKPFSSTLIHPDTLPQPIVDAKPILATPSTVSACTPSSFLAFLESSNLKMITRMQAEKSKQSNMDLGCVQFNSVYYRRNPPPSLPRLKEVKSLKKPFCWRTTLDEMMKDEECEDITSEMVDDTKPQVFSHSSPVTPIPRARSSSCSSIATCVEATPTSMCSKHVVSSNSSLDLSLSLSS</sequence>
<dbReference type="RefSeq" id="XP_007407754.1">
    <property type="nucleotide sequence ID" value="XM_007407692.1"/>
</dbReference>
<accession>F4RFA7</accession>
<feature type="compositionally biased region" description="Low complexity" evidence="1">
    <location>
        <begin position="266"/>
        <end position="281"/>
    </location>
</feature>
<dbReference type="OrthoDB" id="10439864at2759"/>
<dbReference type="Proteomes" id="UP000001072">
    <property type="component" value="Unassembled WGS sequence"/>
</dbReference>
<gene>
    <name evidence="2" type="ORF">MELLADRAFT_61534</name>
</gene>
<dbReference type="KEGG" id="mlr:MELLADRAFT_61534"/>
<feature type="region of interest" description="Disordered" evidence="1">
    <location>
        <begin position="141"/>
        <end position="163"/>
    </location>
</feature>
<organism evidence="3">
    <name type="scientific">Melampsora larici-populina (strain 98AG31 / pathotype 3-4-7)</name>
    <name type="common">Poplar leaf rust fungus</name>
    <dbReference type="NCBI Taxonomy" id="747676"/>
    <lineage>
        <taxon>Eukaryota</taxon>
        <taxon>Fungi</taxon>
        <taxon>Dikarya</taxon>
        <taxon>Basidiomycota</taxon>
        <taxon>Pucciniomycotina</taxon>
        <taxon>Pucciniomycetes</taxon>
        <taxon>Pucciniales</taxon>
        <taxon>Melampsoraceae</taxon>
        <taxon>Melampsora</taxon>
    </lineage>
</organism>
<dbReference type="GeneID" id="18929748"/>
<dbReference type="HOGENOM" id="CLU_604223_0_0_1"/>
<dbReference type="AlphaFoldDB" id="F4RFA7"/>
<dbReference type="VEuPathDB" id="FungiDB:MELLADRAFT_61534"/>
<feature type="region of interest" description="Disordered" evidence="1">
    <location>
        <begin position="244"/>
        <end position="281"/>
    </location>
</feature>
<name>F4RFA7_MELLP</name>
<evidence type="ECO:0000313" key="2">
    <source>
        <dbReference type="EMBL" id="EGG08780.1"/>
    </source>
</evidence>
<evidence type="ECO:0000256" key="1">
    <source>
        <dbReference type="SAM" id="MobiDB-lite"/>
    </source>
</evidence>
<protein>
    <submittedName>
        <fullName evidence="2">Uncharacterized protein</fullName>
    </submittedName>
</protein>
<dbReference type="InParanoid" id="F4RFA7"/>
<reference evidence="3" key="1">
    <citation type="journal article" date="2011" name="Proc. Natl. Acad. Sci. U.S.A.">
        <title>Obligate biotrophy features unraveled by the genomic analysis of rust fungi.</title>
        <authorList>
            <person name="Duplessis S."/>
            <person name="Cuomo C.A."/>
            <person name="Lin Y.-C."/>
            <person name="Aerts A."/>
            <person name="Tisserant E."/>
            <person name="Veneault-Fourrey C."/>
            <person name="Joly D.L."/>
            <person name="Hacquard S."/>
            <person name="Amselem J."/>
            <person name="Cantarel B.L."/>
            <person name="Chiu R."/>
            <person name="Coutinho P.M."/>
            <person name="Feau N."/>
            <person name="Field M."/>
            <person name="Frey P."/>
            <person name="Gelhaye E."/>
            <person name="Goldberg J."/>
            <person name="Grabherr M.G."/>
            <person name="Kodira C.D."/>
            <person name="Kohler A."/>
            <person name="Kuees U."/>
            <person name="Lindquist E.A."/>
            <person name="Lucas S.M."/>
            <person name="Mago R."/>
            <person name="Mauceli E."/>
            <person name="Morin E."/>
            <person name="Murat C."/>
            <person name="Pangilinan J.L."/>
            <person name="Park R."/>
            <person name="Pearson M."/>
            <person name="Quesneville H."/>
            <person name="Rouhier N."/>
            <person name="Sakthikumar S."/>
            <person name="Salamov A.A."/>
            <person name="Schmutz J."/>
            <person name="Selles B."/>
            <person name="Shapiro H."/>
            <person name="Tanguay P."/>
            <person name="Tuskan G.A."/>
            <person name="Henrissat B."/>
            <person name="Van de Peer Y."/>
            <person name="Rouze P."/>
            <person name="Ellis J.G."/>
            <person name="Dodds P.N."/>
            <person name="Schein J.E."/>
            <person name="Zhong S."/>
            <person name="Hamelin R.C."/>
            <person name="Grigoriev I.V."/>
            <person name="Szabo L.J."/>
            <person name="Martin F."/>
        </authorList>
    </citation>
    <scope>NUCLEOTIDE SEQUENCE [LARGE SCALE GENOMIC DNA]</scope>
    <source>
        <strain evidence="3">98AG31 / pathotype 3-4-7</strain>
    </source>
</reference>
<dbReference type="EMBL" id="GL883099">
    <property type="protein sequence ID" value="EGG08780.1"/>
    <property type="molecule type" value="Genomic_DNA"/>
</dbReference>